<dbReference type="PANTHER" id="PTHR31623">
    <property type="entry name" value="F21J9.9"/>
    <property type="match status" value="1"/>
</dbReference>
<dbReference type="Gene3D" id="3.30.559.10">
    <property type="entry name" value="Chloramphenicol acetyltransferase-like domain"/>
    <property type="match status" value="2"/>
</dbReference>
<dbReference type="AlphaFoldDB" id="A0AA42B0U8"/>
<dbReference type="GO" id="GO:0016746">
    <property type="term" value="F:acyltransferase activity"/>
    <property type="evidence" value="ECO:0007669"/>
    <property type="project" value="UniProtKB-KW"/>
</dbReference>
<reference evidence="4" key="1">
    <citation type="submission" date="2022-03" db="EMBL/GenBank/DDBJ databases">
        <title>A functionally conserved STORR gene fusion in Papaver species that diverged 16.8 million years ago.</title>
        <authorList>
            <person name="Catania T."/>
        </authorList>
    </citation>
    <scope>NUCLEOTIDE SEQUENCE</scope>
    <source>
        <strain evidence="4">S-191538</strain>
    </source>
</reference>
<dbReference type="InterPro" id="IPR023213">
    <property type="entry name" value="CAT-like_dom_sf"/>
</dbReference>
<dbReference type="Pfam" id="PF02458">
    <property type="entry name" value="Transferase"/>
    <property type="match status" value="1"/>
</dbReference>
<evidence type="ECO:0000256" key="1">
    <source>
        <dbReference type="ARBA" id="ARBA00009861"/>
    </source>
</evidence>
<name>A0AA42B0U8_PAPNU</name>
<evidence type="ECO:0000313" key="4">
    <source>
        <dbReference type="EMBL" id="MCL7047009.1"/>
    </source>
</evidence>
<comment type="caution">
    <text evidence="4">The sequence shown here is derived from an EMBL/GenBank/DDBJ whole genome shotgun (WGS) entry which is preliminary data.</text>
</comment>
<keyword evidence="2" id="KW-0808">Transferase</keyword>
<gene>
    <name evidence="4" type="ORF">MKW94_029481</name>
</gene>
<dbReference type="EMBL" id="JAJJMA010288407">
    <property type="protein sequence ID" value="MCL7047009.1"/>
    <property type="molecule type" value="Genomic_DNA"/>
</dbReference>
<dbReference type="PANTHER" id="PTHR31623:SF17">
    <property type="entry name" value="F21J9.9"/>
    <property type="match status" value="1"/>
</dbReference>
<organism evidence="4 5">
    <name type="scientific">Papaver nudicaule</name>
    <name type="common">Iceland poppy</name>
    <dbReference type="NCBI Taxonomy" id="74823"/>
    <lineage>
        <taxon>Eukaryota</taxon>
        <taxon>Viridiplantae</taxon>
        <taxon>Streptophyta</taxon>
        <taxon>Embryophyta</taxon>
        <taxon>Tracheophyta</taxon>
        <taxon>Spermatophyta</taxon>
        <taxon>Magnoliopsida</taxon>
        <taxon>Ranunculales</taxon>
        <taxon>Papaveraceae</taxon>
        <taxon>Papaveroideae</taxon>
        <taxon>Papaver</taxon>
    </lineage>
</organism>
<evidence type="ECO:0000256" key="3">
    <source>
        <dbReference type="ARBA" id="ARBA00023315"/>
    </source>
</evidence>
<comment type="similarity">
    <text evidence="1">Belongs to the plant acyltransferase family.</text>
</comment>
<evidence type="ECO:0000313" key="5">
    <source>
        <dbReference type="Proteomes" id="UP001177140"/>
    </source>
</evidence>
<keyword evidence="5" id="KW-1185">Reference proteome</keyword>
<protein>
    <submittedName>
        <fullName evidence="4">Uncharacterized protein</fullName>
    </submittedName>
</protein>
<dbReference type="Proteomes" id="UP001177140">
    <property type="component" value="Unassembled WGS sequence"/>
</dbReference>
<sequence length="437" mass="49123">MDVSSFTIEMKVEIMSKETIRPSTPTPHHLRTFNLSFLDQMAPPFSVPIILFYPVNENDRQTNIKECSHDLRRSLSKTLTSYYPLAGRIKDDVIECDGGGVSYSEAQVHNVNGGMYKLIQDSDVNVLKQFVPSDPYVYDSKFGQGTSSAALLSIRINVLEQEEDCCGGIVIGIRMSHKIGDASSLTTFINDWAATARGVPSDQIKGPRFDILPFLIPPRDLMGYILGRGITGEEIQTKNFLFDGSKIAELKKAYIMTGNNQYPNRVEAVSAFIWRCFINLRQTKKDGYSNGSSSARMYGVTHAVNMRTRMVPPLPSNTFGNMYISTVTLPVDVEAEGTENHQNPNLVREVREAIRKVDSIYVKITMLGFTSWYRFPIYEADFGWGKPLRVTPSVFPYKNVVVLMDTKSGDGIEAWVSMTKDDMAEFECDDELLHFVT</sequence>
<evidence type="ECO:0000256" key="2">
    <source>
        <dbReference type="ARBA" id="ARBA00022679"/>
    </source>
</evidence>
<keyword evidence="3" id="KW-0012">Acyltransferase</keyword>
<accession>A0AA42B0U8</accession>
<proteinExistence type="inferred from homology"/>